<accession>I3TG73</accession>
<reference evidence="2 3" key="1">
    <citation type="journal article" date="2012" name="J. Bacteriol.">
        <title>Complete genome sequence of the hyperthermophilic cellulolytic Crenarchaeon 'Thermogladius cellulolyticus' 1633.</title>
        <authorList>
            <person name="Mardanov A.V."/>
            <person name="Kochetkova T.V."/>
            <person name="Beletsky A.V."/>
            <person name="Bonch-Osmolovskaya E.A."/>
            <person name="Ravin N.V."/>
            <person name="Skryabin K.G."/>
        </authorList>
    </citation>
    <scope>NUCLEOTIDE SEQUENCE [LARGE SCALE GENOMIC DNA]</scope>
    <source>
        <strain evidence="3">DSM 22663 / VKM B-2946 / 1633</strain>
    </source>
</reference>
<dbReference type="RefSeq" id="WP_014738011.1">
    <property type="nucleotide sequence ID" value="NC_017954.1"/>
</dbReference>
<evidence type="ECO:0000313" key="3">
    <source>
        <dbReference type="Proteomes" id="UP000005270"/>
    </source>
</evidence>
<dbReference type="STRING" id="1184251.TCELL_1339"/>
<evidence type="ECO:0000313" key="2">
    <source>
        <dbReference type="EMBL" id="AFK51761.1"/>
    </source>
</evidence>
<gene>
    <name evidence="2" type="ordered locus">TCELL_1339</name>
</gene>
<protein>
    <recommendedName>
        <fullName evidence="4">Cobalt transport protein</fullName>
    </recommendedName>
</protein>
<dbReference type="HOGENOM" id="CLU_1159099_0_0_2"/>
<keyword evidence="1" id="KW-0812">Transmembrane</keyword>
<sequence length="233" mass="25319">MNIIAALVNLVYRALFLRGEEGFRLAYTWSKLLYLASGLLMVTKPGVVSALVVTGSTLSLSVVWPGWSWLYSALVLSLIPATWFSFTAYASGYVGLPGVDVVGAVVVLVRSLAVSLLILFLATTLSPVKAANILLRLRAPGYYPLLTWRTIPYGLRVLVDSIHIGVLKREKPHRRLAPAVAIMLEYGGFVEEYNWLKVGGRVKGVIPTRSSARHTALLAAASLGLVLLYVVLP</sequence>
<organism evidence="2 3">
    <name type="scientific">Thermogladius calderae (strain DSM 22663 / VKM B-2946 / 1633)</name>
    <dbReference type="NCBI Taxonomy" id="1184251"/>
    <lineage>
        <taxon>Archaea</taxon>
        <taxon>Thermoproteota</taxon>
        <taxon>Thermoprotei</taxon>
        <taxon>Desulfurococcales</taxon>
        <taxon>Desulfurococcaceae</taxon>
        <taxon>Thermogladius</taxon>
    </lineage>
</organism>
<evidence type="ECO:0000256" key="1">
    <source>
        <dbReference type="SAM" id="Phobius"/>
    </source>
</evidence>
<evidence type="ECO:0008006" key="4">
    <source>
        <dbReference type="Google" id="ProtNLM"/>
    </source>
</evidence>
<dbReference type="AlphaFoldDB" id="I3TG73"/>
<dbReference type="KEGG" id="thg:TCELL_1339"/>
<dbReference type="GeneID" id="13013663"/>
<dbReference type="eggNOG" id="arCOG08849">
    <property type="taxonomic scope" value="Archaea"/>
</dbReference>
<feature type="transmembrane region" description="Helical" evidence="1">
    <location>
        <begin position="215"/>
        <end position="232"/>
    </location>
</feature>
<dbReference type="Proteomes" id="UP000005270">
    <property type="component" value="Chromosome"/>
</dbReference>
<dbReference type="OrthoDB" id="19276at2157"/>
<feature type="transmembrane region" description="Helical" evidence="1">
    <location>
        <begin position="101"/>
        <end position="126"/>
    </location>
</feature>
<name>I3TG73_THEC1</name>
<keyword evidence="3" id="KW-1185">Reference proteome</keyword>
<keyword evidence="1" id="KW-0472">Membrane</keyword>
<dbReference type="InParanoid" id="I3TG73"/>
<keyword evidence="1" id="KW-1133">Transmembrane helix</keyword>
<proteinExistence type="predicted"/>
<feature type="transmembrane region" description="Helical" evidence="1">
    <location>
        <begin position="32"/>
        <end position="57"/>
    </location>
</feature>
<feature type="transmembrane region" description="Helical" evidence="1">
    <location>
        <begin position="146"/>
        <end position="167"/>
    </location>
</feature>
<feature type="transmembrane region" description="Helical" evidence="1">
    <location>
        <begin position="69"/>
        <end position="89"/>
    </location>
</feature>
<dbReference type="EMBL" id="CP003531">
    <property type="protein sequence ID" value="AFK51761.1"/>
    <property type="molecule type" value="Genomic_DNA"/>
</dbReference>